<dbReference type="Pfam" id="PF10306">
    <property type="entry name" value="FLILHELTA"/>
    <property type="match status" value="1"/>
</dbReference>
<dbReference type="PANTHER" id="PTHR28002">
    <property type="entry name" value="MIOREX COMPLEX COMPONENT 11"/>
    <property type="match status" value="1"/>
</dbReference>
<organism evidence="1 2">
    <name type="scientific">Amorphotheca resinae ATCC 22711</name>
    <dbReference type="NCBI Taxonomy" id="857342"/>
    <lineage>
        <taxon>Eukaryota</taxon>
        <taxon>Fungi</taxon>
        <taxon>Dikarya</taxon>
        <taxon>Ascomycota</taxon>
        <taxon>Pezizomycotina</taxon>
        <taxon>Leotiomycetes</taxon>
        <taxon>Helotiales</taxon>
        <taxon>Amorphothecaceae</taxon>
        <taxon>Amorphotheca</taxon>
    </lineage>
</organism>
<dbReference type="STRING" id="857342.A0A2T3B9A9"/>
<reference evidence="1 2" key="1">
    <citation type="journal article" date="2018" name="New Phytol.">
        <title>Comparative genomics and transcriptomics depict ericoid mycorrhizal fungi as versatile saprotrophs and plant mutualists.</title>
        <authorList>
            <person name="Martino E."/>
            <person name="Morin E."/>
            <person name="Grelet G.A."/>
            <person name="Kuo A."/>
            <person name="Kohler A."/>
            <person name="Daghino S."/>
            <person name="Barry K.W."/>
            <person name="Cichocki N."/>
            <person name="Clum A."/>
            <person name="Dockter R.B."/>
            <person name="Hainaut M."/>
            <person name="Kuo R.C."/>
            <person name="LaButti K."/>
            <person name="Lindahl B.D."/>
            <person name="Lindquist E.A."/>
            <person name="Lipzen A."/>
            <person name="Khouja H.R."/>
            <person name="Magnuson J."/>
            <person name="Murat C."/>
            <person name="Ohm R.A."/>
            <person name="Singer S.W."/>
            <person name="Spatafora J.W."/>
            <person name="Wang M."/>
            <person name="Veneault-Fourrey C."/>
            <person name="Henrissat B."/>
            <person name="Grigoriev I.V."/>
            <person name="Martin F.M."/>
            <person name="Perotto S."/>
        </authorList>
    </citation>
    <scope>NUCLEOTIDE SEQUENCE [LARGE SCALE GENOMIC DNA]</scope>
    <source>
        <strain evidence="1 2">ATCC 22711</strain>
    </source>
</reference>
<proteinExistence type="predicted"/>
<dbReference type="PANTHER" id="PTHR28002:SF1">
    <property type="entry name" value="MIOREX COMPLEX COMPONENT 11"/>
    <property type="match status" value="1"/>
</dbReference>
<dbReference type="GO" id="GO:0005739">
    <property type="term" value="C:mitochondrion"/>
    <property type="evidence" value="ECO:0007669"/>
    <property type="project" value="TreeGrafter"/>
</dbReference>
<dbReference type="AlphaFoldDB" id="A0A2T3B9A9"/>
<dbReference type="EMBL" id="KZ679008">
    <property type="protein sequence ID" value="PSS23407.1"/>
    <property type="molecule type" value="Genomic_DNA"/>
</dbReference>
<dbReference type="RefSeq" id="XP_024723453.1">
    <property type="nucleotide sequence ID" value="XM_024869984.1"/>
</dbReference>
<keyword evidence="2" id="KW-1185">Reference proteome</keyword>
<dbReference type="Proteomes" id="UP000241818">
    <property type="component" value="Unassembled WGS sequence"/>
</dbReference>
<dbReference type="OrthoDB" id="5580261at2759"/>
<evidence type="ECO:0000313" key="2">
    <source>
        <dbReference type="Proteomes" id="UP000241818"/>
    </source>
</evidence>
<dbReference type="InParanoid" id="A0A2T3B9A9"/>
<name>A0A2T3B9A9_AMORE</name>
<dbReference type="GeneID" id="36578065"/>
<dbReference type="InterPro" id="IPR018811">
    <property type="entry name" value="MRX11"/>
</dbReference>
<dbReference type="FunCoup" id="A0A2T3B9A9">
    <property type="interactions" value="6"/>
</dbReference>
<accession>A0A2T3B9A9</accession>
<sequence length="230" mass="25386">MRPRPHPLNLLSFATTTRPHTLRTRQARFQFRASSSTKARFDRVLNRLPRFLRPYTESLRDAPLSNLVAFLVLHEITAIGPLLGLAALFHWSGWLPSVGFSQGSYVSEGVSKFGRYFARKGWFGFSKEPVENLGDVAHTADTGEGRIAGEMGQVEKRWHVGEKGSRILVEVATAYAITKILLPLRIIVSVWATPWFARVFVGRVLGSGKSAAARKGATLAKEAGHGPKPP</sequence>
<evidence type="ECO:0000313" key="1">
    <source>
        <dbReference type="EMBL" id="PSS23407.1"/>
    </source>
</evidence>
<protein>
    <submittedName>
        <fullName evidence="1">Uncharacterized protein</fullName>
    </submittedName>
</protein>
<gene>
    <name evidence="1" type="ORF">M430DRAFT_96743</name>
</gene>